<keyword evidence="4" id="KW-0720">Serine protease</keyword>
<protein>
    <recommendedName>
        <fullName evidence="7">Peptidase E</fullName>
    </recommendedName>
</protein>
<dbReference type="GO" id="GO:0008236">
    <property type="term" value="F:serine-type peptidase activity"/>
    <property type="evidence" value="ECO:0007669"/>
    <property type="project" value="UniProtKB-KW"/>
</dbReference>
<dbReference type="Pfam" id="PF03575">
    <property type="entry name" value="Peptidase_S51"/>
    <property type="match status" value="1"/>
</dbReference>
<dbReference type="AlphaFoldDB" id="A0A6J5F979"/>
<dbReference type="EMBL" id="CADIKH010000237">
    <property type="protein sequence ID" value="CAB3775034.1"/>
    <property type="molecule type" value="Genomic_DNA"/>
</dbReference>
<evidence type="ECO:0000256" key="1">
    <source>
        <dbReference type="ARBA" id="ARBA00006534"/>
    </source>
</evidence>
<dbReference type="Gene3D" id="3.40.50.880">
    <property type="match status" value="1"/>
</dbReference>
<proteinExistence type="inferred from homology"/>
<evidence type="ECO:0000256" key="3">
    <source>
        <dbReference type="ARBA" id="ARBA00022801"/>
    </source>
</evidence>
<evidence type="ECO:0000256" key="4">
    <source>
        <dbReference type="ARBA" id="ARBA00022825"/>
    </source>
</evidence>
<reference evidence="5 6" key="1">
    <citation type="submission" date="2020-04" db="EMBL/GenBank/DDBJ databases">
        <authorList>
            <person name="De Canck E."/>
        </authorList>
    </citation>
    <scope>NUCLEOTIDE SEQUENCE [LARGE SCALE GENOMIC DNA]</scope>
    <source>
        <strain evidence="5 6">LMG 29542</strain>
    </source>
</reference>
<gene>
    <name evidence="5" type="ORF">LMG29542_08416</name>
</gene>
<evidence type="ECO:0000313" key="6">
    <source>
        <dbReference type="Proteomes" id="UP000494363"/>
    </source>
</evidence>
<sequence length="213" mass="22962">MNLYLSSMHFGANPNRLTQLLGPNKRAAICLNANDGLESPGRYKYLSETLSTLAGLGVTAEEIDLKAYFGKPHQLFARLRQYGLFWATGGNTFVLRRAFHASGLDQLLPTLLRNPEFTYGGFSAGACVVTPSLRGIDLADDPNEVPAGYPELPMWNGLNLVDFHIVPHSGSSVPGLASIMAEVAARFMADGLHFHSLTDAQAIVVTRGGFVIG</sequence>
<evidence type="ECO:0000313" key="5">
    <source>
        <dbReference type="EMBL" id="CAB3775034.1"/>
    </source>
</evidence>
<dbReference type="RefSeq" id="WP_175233430.1">
    <property type="nucleotide sequence ID" value="NZ_CADIKH010000237.1"/>
</dbReference>
<dbReference type="GO" id="GO:0006508">
    <property type="term" value="P:proteolysis"/>
    <property type="evidence" value="ECO:0007669"/>
    <property type="project" value="UniProtKB-KW"/>
</dbReference>
<evidence type="ECO:0000256" key="2">
    <source>
        <dbReference type="ARBA" id="ARBA00022670"/>
    </source>
</evidence>
<keyword evidence="2" id="KW-0645">Protease</keyword>
<organism evidence="5 6">
    <name type="scientific">Paraburkholderia humisilvae</name>
    <dbReference type="NCBI Taxonomy" id="627669"/>
    <lineage>
        <taxon>Bacteria</taxon>
        <taxon>Pseudomonadati</taxon>
        <taxon>Pseudomonadota</taxon>
        <taxon>Betaproteobacteria</taxon>
        <taxon>Burkholderiales</taxon>
        <taxon>Burkholderiaceae</taxon>
        <taxon>Paraburkholderia</taxon>
    </lineage>
</organism>
<dbReference type="InterPro" id="IPR005320">
    <property type="entry name" value="Peptidase_S51"/>
</dbReference>
<keyword evidence="3" id="KW-0378">Hydrolase</keyword>
<dbReference type="InterPro" id="IPR029062">
    <property type="entry name" value="Class_I_gatase-like"/>
</dbReference>
<name>A0A6J5F979_9BURK</name>
<dbReference type="SUPFAM" id="SSF52317">
    <property type="entry name" value="Class I glutamine amidotransferase-like"/>
    <property type="match status" value="1"/>
</dbReference>
<dbReference type="Proteomes" id="UP000494363">
    <property type="component" value="Unassembled WGS sequence"/>
</dbReference>
<keyword evidence="6" id="KW-1185">Reference proteome</keyword>
<evidence type="ECO:0008006" key="7">
    <source>
        <dbReference type="Google" id="ProtNLM"/>
    </source>
</evidence>
<comment type="similarity">
    <text evidence="1">Belongs to the peptidase S51 family.</text>
</comment>
<accession>A0A6J5F979</accession>